<evidence type="ECO:0000313" key="2">
    <source>
        <dbReference type="EMBL" id="CDI85662.1"/>
    </source>
</evidence>
<organism evidence="2 3">
    <name type="scientific">Eimeria praecox</name>
    <dbReference type="NCBI Taxonomy" id="51316"/>
    <lineage>
        <taxon>Eukaryota</taxon>
        <taxon>Sar</taxon>
        <taxon>Alveolata</taxon>
        <taxon>Apicomplexa</taxon>
        <taxon>Conoidasida</taxon>
        <taxon>Coccidia</taxon>
        <taxon>Eucoccidiorida</taxon>
        <taxon>Eimeriorina</taxon>
        <taxon>Eimeriidae</taxon>
        <taxon>Eimeria</taxon>
    </lineage>
</organism>
<dbReference type="VEuPathDB" id="ToxoDB:EPH_0075810"/>
<sequence length="597" mass="64564">MQGEQEAIRMLKLNDCHRLNTKGSTAETENRDMTSALGLWGPSISPADCAVSTHDLYLLMAVGGHCPLEFSPTDPLNGAAGQARAKNSSLESPYVTTGVMARGADYSVVMRNSFLRYLSTNSEAALRIWLAQFPEEPTIWRSLMNWGHKDRVGPLLEVLIPGNSRSLSLALGGSEVLAISEGKLFGAPLSVSCPEQSAFASLPLREIEPAPVEASRISATDFTRHCRRSEDLGIPLATQPNASYCMKGESACGLFPSVGSLTQFINAGEFVVDVACGTASTCVVTRSGRVFTSGAAYFGVNGSGMLVSTQAFKELEFFQGILAPDLLEAKRRIEEEQLQQLEKLRKALEGEGTEGPHTIVKPFETRQDVSKEINCASTAADSHSPCSSMSNVLRFPQVMCGTYHCGLLTPEGALWLWGRNDRLQLSRNKPVMASGRESNYPLSAEFFTRACVPLASCALGPWHSLALARNGAVYEWGGMNAESPHRVDLHWRYQESISKGPVRKVVAGGFSSTTAFSAALTESGEVFLWGPGALKMPLSLKATQGQIPELLQPPPYTGEPRNQQNGEKCEVVDIFAGQQGCLFVTTDSSELLRARNS</sequence>
<reference evidence="2" key="1">
    <citation type="submission" date="2013-10" db="EMBL/GenBank/DDBJ databases">
        <title>Genomic analysis of the causative agents of coccidiosis in chickens.</title>
        <authorList>
            <person name="Reid A.J."/>
            <person name="Blake D."/>
            <person name="Billington K."/>
            <person name="Browne H."/>
            <person name="Dunn M."/>
            <person name="Hung S."/>
            <person name="Kawahara F."/>
            <person name="Miranda-Saavedra D."/>
            <person name="Mourier T."/>
            <person name="Nagra H."/>
            <person name="Otto T.D."/>
            <person name="Rawlings N."/>
            <person name="Sanchez A."/>
            <person name="Sanders M."/>
            <person name="Subramaniam C."/>
            <person name="Tay Y."/>
            <person name="Dear P."/>
            <person name="Doerig C."/>
            <person name="Gruber A."/>
            <person name="Parkinson J."/>
            <person name="Shirley M."/>
            <person name="Wan K.L."/>
            <person name="Berriman M."/>
            <person name="Tomley F."/>
            <person name="Pain A."/>
        </authorList>
    </citation>
    <scope>NUCLEOTIDE SEQUENCE [LARGE SCALE GENOMIC DNA]</scope>
    <source>
        <strain evidence="2">Houghton</strain>
    </source>
</reference>
<dbReference type="Gene3D" id="2.130.10.30">
    <property type="entry name" value="Regulator of chromosome condensation 1/beta-lactamase-inhibitor protein II"/>
    <property type="match status" value="2"/>
</dbReference>
<dbReference type="OrthoDB" id="346239at2759"/>
<proteinExistence type="predicted"/>
<dbReference type="AlphaFoldDB" id="U6H1C9"/>
<dbReference type="PANTHER" id="PTHR45982">
    <property type="entry name" value="REGULATOR OF CHROMOSOME CONDENSATION"/>
    <property type="match status" value="1"/>
</dbReference>
<evidence type="ECO:0000256" key="1">
    <source>
        <dbReference type="PROSITE-ProRule" id="PRU00235"/>
    </source>
</evidence>
<name>U6H1C9_9EIME</name>
<protein>
    <submittedName>
        <fullName evidence="2">Uncharacterized protein</fullName>
    </submittedName>
</protein>
<evidence type="ECO:0000313" key="3">
    <source>
        <dbReference type="Proteomes" id="UP000018201"/>
    </source>
</evidence>
<reference evidence="2" key="2">
    <citation type="submission" date="2013-10" db="EMBL/GenBank/DDBJ databases">
        <authorList>
            <person name="Aslett M."/>
        </authorList>
    </citation>
    <scope>NUCLEOTIDE SEQUENCE [LARGE SCALE GENOMIC DNA]</scope>
    <source>
        <strain evidence="2">Houghton</strain>
    </source>
</reference>
<dbReference type="PROSITE" id="PS50012">
    <property type="entry name" value="RCC1_3"/>
    <property type="match status" value="1"/>
</dbReference>
<dbReference type="InterPro" id="IPR051553">
    <property type="entry name" value="Ran_GTPase-activating"/>
</dbReference>
<feature type="repeat" description="RCC1" evidence="1">
    <location>
        <begin position="412"/>
        <end position="470"/>
    </location>
</feature>
<dbReference type="SUPFAM" id="SSF50985">
    <property type="entry name" value="RCC1/BLIP-II"/>
    <property type="match status" value="1"/>
</dbReference>
<gene>
    <name evidence="2" type="ORF">EPH_0075810</name>
</gene>
<dbReference type="InterPro" id="IPR009091">
    <property type="entry name" value="RCC1/BLIP-II"/>
</dbReference>
<accession>U6H1C9</accession>
<dbReference type="InterPro" id="IPR000408">
    <property type="entry name" value="Reg_chr_condens"/>
</dbReference>
<dbReference type="Proteomes" id="UP000018201">
    <property type="component" value="Unassembled WGS sequence"/>
</dbReference>
<dbReference type="PANTHER" id="PTHR45982:SF1">
    <property type="entry name" value="REGULATOR OF CHROMOSOME CONDENSATION"/>
    <property type="match status" value="1"/>
</dbReference>
<keyword evidence="3" id="KW-1185">Reference proteome</keyword>
<dbReference type="EMBL" id="HG694121">
    <property type="protein sequence ID" value="CDI85662.1"/>
    <property type="molecule type" value="Genomic_DNA"/>
</dbReference>